<gene>
    <name evidence="2" type="ORF">QP116_05810</name>
</gene>
<sequence length="77" mass="8216">MTGPRRRRVASVPPTRLGGKPVDLVGSWEADLPTDPALREGVSHVVGPSQRSQDEEEQPGDAALLAERPPHWSGPAS</sequence>
<evidence type="ECO:0000313" key="2">
    <source>
        <dbReference type="EMBL" id="MDK6275251.1"/>
    </source>
</evidence>
<name>A0AAP4C6Z6_9MICC</name>
<dbReference type="EMBL" id="JASODW010000005">
    <property type="protein sequence ID" value="MDK6275251.1"/>
    <property type="molecule type" value="Genomic_DNA"/>
</dbReference>
<protein>
    <submittedName>
        <fullName evidence="2">Uncharacterized protein</fullName>
    </submittedName>
</protein>
<comment type="caution">
    <text evidence="2">The sequence shown here is derived from an EMBL/GenBank/DDBJ whole genome shotgun (WGS) entry which is preliminary data.</text>
</comment>
<feature type="region of interest" description="Disordered" evidence="1">
    <location>
        <begin position="1"/>
        <end position="77"/>
    </location>
</feature>
<dbReference type="RefSeq" id="WP_285333153.1">
    <property type="nucleotide sequence ID" value="NZ_CALUAG010000011.1"/>
</dbReference>
<reference evidence="2" key="1">
    <citation type="submission" date="2023-05" db="EMBL/GenBank/DDBJ databases">
        <title>Cataloging the Phylogenetic Diversity of Human Bladder Bacteria.</title>
        <authorList>
            <person name="Du J."/>
        </authorList>
    </citation>
    <scope>NUCLEOTIDE SEQUENCE</scope>
    <source>
        <strain evidence="2">UMB9978</strain>
    </source>
</reference>
<evidence type="ECO:0000313" key="3">
    <source>
        <dbReference type="Proteomes" id="UP001240483"/>
    </source>
</evidence>
<organism evidence="2 3">
    <name type="scientific">Pseudoglutamicibacter cumminsii</name>
    <dbReference type="NCBI Taxonomy" id="156979"/>
    <lineage>
        <taxon>Bacteria</taxon>
        <taxon>Bacillati</taxon>
        <taxon>Actinomycetota</taxon>
        <taxon>Actinomycetes</taxon>
        <taxon>Micrococcales</taxon>
        <taxon>Micrococcaceae</taxon>
        <taxon>Pseudoglutamicibacter</taxon>
    </lineage>
</organism>
<accession>A0AAP4C6Z6</accession>
<evidence type="ECO:0000256" key="1">
    <source>
        <dbReference type="SAM" id="MobiDB-lite"/>
    </source>
</evidence>
<dbReference type="AlphaFoldDB" id="A0AAP4C6Z6"/>
<dbReference type="Proteomes" id="UP001240483">
    <property type="component" value="Unassembled WGS sequence"/>
</dbReference>
<proteinExistence type="predicted"/>